<accession>A0ABV6LDB4</accession>
<organism evidence="1 2">
    <name type="scientific">Mucilaginibacter angelicae</name>
    <dbReference type="NCBI Taxonomy" id="869718"/>
    <lineage>
        <taxon>Bacteria</taxon>
        <taxon>Pseudomonadati</taxon>
        <taxon>Bacteroidota</taxon>
        <taxon>Sphingobacteriia</taxon>
        <taxon>Sphingobacteriales</taxon>
        <taxon>Sphingobacteriaceae</taxon>
        <taxon>Mucilaginibacter</taxon>
    </lineage>
</organism>
<protein>
    <submittedName>
        <fullName evidence="1">Uncharacterized protein</fullName>
    </submittedName>
</protein>
<gene>
    <name evidence="1" type="ORF">ACFFGT_24815</name>
</gene>
<evidence type="ECO:0000313" key="1">
    <source>
        <dbReference type="EMBL" id="MFC0517457.1"/>
    </source>
</evidence>
<dbReference type="Proteomes" id="UP001589828">
    <property type="component" value="Unassembled WGS sequence"/>
</dbReference>
<proteinExistence type="predicted"/>
<comment type="caution">
    <text evidence="1">The sequence shown here is derived from an EMBL/GenBank/DDBJ whole genome shotgun (WGS) entry which is preliminary data.</text>
</comment>
<dbReference type="RefSeq" id="WP_377025208.1">
    <property type="nucleotide sequence ID" value="NZ_JBHLTS010000074.1"/>
</dbReference>
<dbReference type="EMBL" id="JBHLTS010000074">
    <property type="protein sequence ID" value="MFC0517457.1"/>
    <property type="molecule type" value="Genomic_DNA"/>
</dbReference>
<name>A0ABV6LDB4_9SPHI</name>
<reference evidence="1 2" key="1">
    <citation type="submission" date="2024-09" db="EMBL/GenBank/DDBJ databases">
        <authorList>
            <person name="Sun Q."/>
            <person name="Mori K."/>
        </authorList>
    </citation>
    <scope>NUCLEOTIDE SEQUENCE [LARGE SCALE GENOMIC DNA]</scope>
    <source>
        <strain evidence="1 2">NCAIM B.02415</strain>
    </source>
</reference>
<sequence length="114" mass="13092">MDTTCAVITQADISAINRQKKQSGDDFYVGADDDVYYSGVSEEFLHGKHVKVLYTDHKTRYVKFIKNNGTSSMLKLDTLPGVFNIYLFKPSTAPYHADMTTIEDEYKRYFIETK</sequence>
<evidence type="ECO:0000313" key="2">
    <source>
        <dbReference type="Proteomes" id="UP001589828"/>
    </source>
</evidence>
<keyword evidence="2" id="KW-1185">Reference proteome</keyword>